<evidence type="ECO:0000256" key="2">
    <source>
        <dbReference type="ARBA" id="ARBA00006044"/>
    </source>
</evidence>
<protein>
    <recommendedName>
        <fullName evidence="3">cellulase</fullName>
        <ecNumber evidence="3">3.2.1.4</ecNumber>
    </recommendedName>
</protein>
<evidence type="ECO:0000256" key="3">
    <source>
        <dbReference type="ARBA" id="ARBA00012601"/>
    </source>
</evidence>
<name>A0AAN6SED1_9PEZI</name>
<gene>
    <name evidence="10" type="ORF">QBC32DRAFT_198835</name>
</gene>
<dbReference type="GO" id="GO:0030245">
    <property type="term" value="P:cellulose catabolic process"/>
    <property type="evidence" value="ECO:0007669"/>
    <property type="project" value="UniProtKB-KW"/>
</dbReference>
<feature type="non-terminal residue" evidence="10">
    <location>
        <position position="59"/>
    </location>
</feature>
<keyword evidence="8" id="KW-0326">Glycosidase</keyword>
<evidence type="ECO:0000256" key="6">
    <source>
        <dbReference type="ARBA" id="ARBA00023180"/>
    </source>
</evidence>
<dbReference type="Gene3D" id="2.70.100.10">
    <property type="entry name" value="Glycoside hydrolase, family 7, domain"/>
    <property type="match status" value="1"/>
</dbReference>
<keyword evidence="9" id="KW-0624">Polysaccharide degradation</keyword>
<dbReference type="PANTHER" id="PTHR33753:SF1">
    <property type="entry name" value="ENDO-BETA-1,4-GLUCANASE CELB"/>
    <property type="match status" value="1"/>
</dbReference>
<evidence type="ECO:0000256" key="9">
    <source>
        <dbReference type="ARBA" id="ARBA00023326"/>
    </source>
</evidence>
<dbReference type="Pfam" id="PF00840">
    <property type="entry name" value="Glyco_hydro_7"/>
    <property type="match status" value="1"/>
</dbReference>
<keyword evidence="6" id="KW-0325">Glycoprotein</keyword>
<dbReference type="InterPro" id="IPR013320">
    <property type="entry name" value="ConA-like_dom_sf"/>
</dbReference>
<keyword evidence="7" id="KW-0119">Carbohydrate metabolism</keyword>
<sequence length="59" mass="6469">LVLDSDYRWVHTDDYTNCKTNRLNPAVCPHAETCAVNCDLEGVDYAGSGIHTNGSELTL</sequence>
<dbReference type="EMBL" id="MU859173">
    <property type="protein sequence ID" value="KAK3950554.1"/>
    <property type="molecule type" value="Genomic_DNA"/>
</dbReference>
<comment type="caution">
    <text evidence="10">The sequence shown here is derived from an EMBL/GenBank/DDBJ whole genome shotgun (WGS) entry which is preliminary data.</text>
</comment>
<evidence type="ECO:0000313" key="10">
    <source>
        <dbReference type="EMBL" id="KAK3950554.1"/>
    </source>
</evidence>
<dbReference type="InterPro" id="IPR001722">
    <property type="entry name" value="Glyco_hydro_7"/>
</dbReference>
<evidence type="ECO:0000313" key="11">
    <source>
        <dbReference type="Proteomes" id="UP001303222"/>
    </source>
</evidence>
<keyword evidence="11" id="KW-1185">Reference proteome</keyword>
<dbReference type="SUPFAM" id="SSF49899">
    <property type="entry name" value="Concanavalin A-like lectins/glucanases"/>
    <property type="match status" value="1"/>
</dbReference>
<dbReference type="Proteomes" id="UP001303222">
    <property type="component" value="Unassembled WGS sequence"/>
</dbReference>
<organism evidence="10 11">
    <name type="scientific">Pseudoneurospora amorphoporcata</name>
    <dbReference type="NCBI Taxonomy" id="241081"/>
    <lineage>
        <taxon>Eukaryota</taxon>
        <taxon>Fungi</taxon>
        <taxon>Dikarya</taxon>
        <taxon>Ascomycota</taxon>
        <taxon>Pezizomycotina</taxon>
        <taxon>Sordariomycetes</taxon>
        <taxon>Sordariomycetidae</taxon>
        <taxon>Sordariales</taxon>
        <taxon>Sordariaceae</taxon>
        <taxon>Pseudoneurospora</taxon>
    </lineage>
</organism>
<evidence type="ECO:0000256" key="5">
    <source>
        <dbReference type="ARBA" id="ARBA00023001"/>
    </source>
</evidence>
<proteinExistence type="inferred from homology"/>
<dbReference type="GO" id="GO:0008810">
    <property type="term" value="F:cellulase activity"/>
    <property type="evidence" value="ECO:0007669"/>
    <property type="project" value="UniProtKB-EC"/>
</dbReference>
<evidence type="ECO:0000256" key="7">
    <source>
        <dbReference type="ARBA" id="ARBA00023277"/>
    </source>
</evidence>
<reference evidence="10" key="2">
    <citation type="submission" date="2023-06" db="EMBL/GenBank/DDBJ databases">
        <authorList>
            <consortium name="Lawrence Berkeley National Laboratory"/>
            <person name="Mondo S.J."/>
            <person name="Hensen N."/>
            <person name="Bonometti L."/>
            <person name="Westerberg I."/>
            <person name="Brannstrom I.O."/>
            <person name="Guillou S."/>
            <person name="Cros-Aarteil S."/>
            <person name="Calhoun S."/>
            <person name="Haridas S."/>
            <person name="Kuo A."/>
            <person name="Pangilinan J."/>
            <person name="Riley R."/>
            <person name="Labutti K."/>
            <person name="Andreopoulos B."/>
            <person name="Lipzen A."/>
            <person name="Chen C."/>
            <person name="Yanf M."/>
            <person name="Daum C."/>
            <person name="Ng V."/>
            <person name="Clum A."/>
            <person name="Steindorff A."/>
            <person name="Ohm R."/>
            <person name="Martin F."/>
            <person name="Silar P."/>
            <person name="Natvig D."/>
            <person name="Lalanne C."/>
            <person name="Gautier V."/>
            <person name="Ament-Velasquez S.L."/>
            <person name="Kruys A."/>
            <person name="Hutchinson M.I."/>
            <person name="Powell A.J."/>
            <person name="Barry K."/>
            <person name="Miller A.N."/>
            <person name="Grigoriev I.V."/>
            <person name="Debuchy R."/>
            <person name="Gladieux P."/>
            <person name="Thoren M.H."/>
            <person name="Johannesson H."/>
        </authorList>
    </citation>
    <scope>NUCLEOTIDE SEQUENCE</scope>
    <source>
        <strain evidence="10">CBS 626.80</strain>
    </source>
</reference>
<dbReference type="InterPro" id="IPR037019">
    <property type="entry name" value="Glyco_hydro_7_sf"/>
</dbReference>
<feature type="non-terminal residue" evidence="10">
    <location>
        <position position="1"/>
    </location>
</feature>
<keyword evidence="4" id="KW-0378">Hydrolase</keyword>
<accession>A0AAN6SED1</accession>
<evidence type="ECO:0000256" key="4">
    <source>
        <dbReference type="ARBA" id="ARBA00022801"/>
    </source>
</evidence>
<comment type="catalytic activity">
    <reaction evidence="1">
        <text>Endohydrolysis of (1-&gt;4)-beta-D-glucosidic linkages in cellulose, lichenin and cereal beta-D-glucans.</text>
        <dbReference type="EC" id="3.2.1.4"/>
    </reaction>
</comment>
<evidence type="ECO:0000256" key="8">
    <source>
        <dbReference type="ARBA" id="ARBA00023295"/>
    </source>
</evidence>
<comment type="similarity">
    <text evidence="2">Belongs to the glycosyl hydrolase 7 (cellulase C) family.</text>
</comment>
<dbReference type="PANTHER" id="PTHR33753">
    <property type="entry name" value="1,4-BETA-D-GLUCAN CELLOBIOHYDROLASE B"/>
    <property type="match status" value="1"/>
</dbReference>
<reference evidence="10" key="1">
    <citation type="journal article" date="2023" name="Mol. Phylogenet. Evol.">
        <title>Genome-scale phylogeny and comparative genomics of the fungal order Sordariales.</title>
        <authorList>
            <person name="Hensen N."/>
            <person name="Bonometti L."/>
            <person name="Westerberg I."/>
            <person name="Brannstrom I.O."/>
            <person name="Guillou S."/>
            <person name="Cros-Aarteil S."/>
            <person name="Calhoun S."/>
            <person name="Haridas S."/>
            <person name="Kuo A."/>
            <person name="Mondo S."/>
            <person name="Pangilinan J."/>
            <person name="Riley R."/>
            <person name="LaButti K."/>
            <person name="Andreopoulos B."/>
            <person name="Lipzen A."/>
            <person name="Chen C."/>
            <person name="Yan M."/>
            <person name="Daum C."/>
            <person name="Ng V."/>
            <person name="Clum A."/>
            <person name="Steindorff A."/>
            <person name="Ohm R.A."/>
            <person name="Martin F."/>
            <person name="Silar P."/>
            <person name="Natvig D.O."/>
            <person name="Lalanne C."/>
            <person name="Gautier V."/>
            <person name="Ament-Velasquez S.L."/>
            <person name="Kruys A."/>
            <person name="Hutchinson M.I."/>
            <person name="Powell A.J."/>
            <person name="Barry K."/>
            <person name="Miller A.N."/>
            <person name="Grigoriev I.V."/>
            <person name="Debuchy R."/>
            <person name="Gladieux P."/>
            <person name="Hiltunen Thoren M."/>
            <person name="Johannesson H."/>
        </authorList>
    </citation>
    <scope>NUCLEOTIDE SEQUENCE</scope>
    <source>
        <strain evidence="10">CBS 626.80</strain>
    </source>
</reference>
<evidence type="ECO:0000256" key="1">
    <source>
        <dbReference type="ARBA" id="ARBA00000966"/>
    </source>
</evidence>
<dbReference type="EC" id="3.2.1.4" evidence="3"/>
<keyword evidence="5" id="KW-0136">Cellulose degradation</keyword>
<dbReference type="AlphaFoldDB" id="A0AAN6SED1"/>